<name>A0A9N9PIK4_9GLOM</name>
<feature type="non-terminal residue" evidence="1">
    <location>
        <position position="64"/>
    </location>
</feature>
<dbReference type="EMBL" id="CAJVPZ010098245">
    <property type="protein sequence ID" value="CAG8819944.1"/>
    <property type="molecule type" value="Genomic_DNA"/>
</dbReference>
<comment type="caution">
    <text evidence="1">The sequence shown here is derived from an EMBL/GenBank/DDBJ whole genome shotgun (WGS) entry which is preliminary data.</text>
</comment>
<organism evidence="1 2">
    <name type="scientific">Racocetra fulgida</name>
    <dbReference type="NCBI Taxonomy" id="60492"/>
    <lineage>
        <taxon>Eukaryota</taxon>
        <taxon>Fungi</taxon>
        <taxon>Fungi incertae sedis</taxon>
        <taxon>Mucoromycota</taxon>
        <taxon>Glomeromycotina</taxon>
        <taxon>Glomeromycetes</taxon>
        <taxon>Diversisporales</taxon>
        <taxon>Gigasporaceae</taxon>
        <taxon>Racocetra</taxon>
    </lineage>
</organism>
<feature type="non-terminal residue" evidence="1">
    <location>
        <position position="1"/>
    </location>
</feature>
<keyword evidence="2" id="KW-1185">Reference proteome</keyword>
<evidence type="ECO:0000313" key="2">
    <source>
        <dbReference type="Proteomes" id="UP000789396"/>
    </source>
</evidence>
<dbReference type="AlphaFoldDB" id="A0A9N9PIK4"/>
<reference evidence="1" key="1">
    <citation type="submission" date="2021-06" db="EMBL/GenBank/DDBJ databases">
        <authorList>
            <person name="Kallberg Y."/>
            <person name="Tangrot J."/>
            <person name="Rosling A."/>
        </authorList>
    </citation>
    <scope>NUCLEOTIDE SEQUENCE</scope>
    <source>
        <strain evidence="1">IN212</strain>
    </source>
</reference>
<dbReference type="Proteomes" id="UP000789396">
    <property type="component" value="Unassembled WGS sequence"/>
</dbReference>
<protein>
    <submittedName>
        <fullName evidence="1">15790_t:CDS:1</fullName>
    </submittedName>
</protein>
<sequence length="64" mass="7743">YNCDKDSNIFQSLTKLVMKKATIYKTIQQYPYLRIGQQVCYSHYMSIVENFQEQTYRREDIPIP</sequence>
<accession>A0A9N9PIK4</accession>
<dbReference type="OrthoDB" id="2439320at2759"/>
<evidence type="ECO:0000313" key="1">
    <source>
        <dbReference type="EMBL" id="CAG8819944.1"/>
    </source>
</evidence>
<proteinExistence type="predicted"/>
<gene>
    <name evidence="1" type="ORF">RFULGI_LOCUS19548</name>
</gene>